<evidence type="ECO:0000256" key="1">
    <source>
        <dbReference type="SAM" id="Phobius"/>
    </source>
</evidence>
<gene>
    <name evidence="2" type="ORF">ABNX05_22110</name>
</gene>
<accession>A0ABV1MXU0</accession>
<evidence type="ECO:0000313" key="3">
    <source>
        <dbReference type="Proteomes" id="UP001478862"/>
    </source>
</evidence>
<keyword evidence="3" id="KW-1185">Reference proteome</keyword>
<organism evidence="2 3">
    <name type="scientific">Lysinibacillus zambalensis</name>
    <dbReference type="NCBI Taxonomy" id="3160866"/>
    <lineage>
        <taxon>Bacteria</taxon>
        <taxon>Bacillati</taxon>
        <taxon>Bacillota</taxon>
        <taxon>Bacilli</taxon>
        <taxon>Bacillales</taxon>
        <taxon>Bacillaceae</taxon>
        <taxon>Lysinibacillus</taxon>
    </lineage>
</organism>
<feature type="transmembrane region" description="Helical" evidence="1">
    <location>
        <begin position="6"/>
        <end position="26"/>
    </location>
</feature>
<dbReference type="EMBL" id="JBEGDG010000024">
    <property type="protein sequence ID" value="MEQ6357313.1"/>
    <property type="molecule type" value="Genomic_DNA"/>
</dbReference>
<name>A0ABV1MXU0_9BACI</name>
<comment type="caution">
    <text evidence="2">The sequence shown here is derived from an EMBL/GenBank/DDBJ whole genome shotgun (WGS) entry which is preliminary data.</text>
</comment>
<feature type="transmembrane region" description="Helical" evidence="1">
    <location>
        <begin position="33"/>
        <end position="53"/>
    </location>
</feature>
<keyword evidence="1" id="KW-1133">Transmembrane helix</keyword>
<evidence type="ECO:0008006" key="4">
    <source>
        <dbReference type="Google" id="ProtNLM"/>
    </source>
</evidence>
<dbReference type="RefSeq" id="WP_349661676.1">
    <property type="nucleotide sequence ID" value="NZ_JBEGDG010000024.1"/>
</dbReference>
<evidence type="ECO:0000313" key="2">
    <source>
        <dbReference type="EMBL" id="MEQ6357313.1"/>
    </source>
</evidence>
<reference evidence="2 3" key="1">
    <citation type="submission" date="2024-06" db="EMBL/GenBank/DDBJ databases">
        <title>Lysinibacillus zambalefons sp. nov., a Novel Firmicute Isolated from the Poon Bato Zambales Hyperalkaline Spring.</title>
        <authorList>
            <person name="Aja J.A."/>
            <person name="Lazaro J.E.H."/>
            <person name="Llorin L.D."/>
            <person name="Lim K.R."/>
            <person name="Teodosio J."/>
            <person name="Dalisay D.S."/>
        </authorList>
    </citation>
    <scope>NUCLEOTIDE SEQUENCE [LARGE SCALE GENOMIC DNA]</scope>
    <source>
        <strain evidence="2 3">M3</strain>
    </source>
</reference>
<protein>
    <recommendedName>
        <fullName evidence="4">Inner-membrane translocator</fullName>
    </recommendedName>
</protein>
<keyword evidence="1" id="KW-0812">Transmembrane</keyword>
<feature type="transmembrane region" description="Helical" evidence="1">
    <location>
        <begin position="73"/>
        <end position="101"/>
    </location>
</feature>
<keyword evidence="1" id="KW-0472">Membrane</keyword>
<dbReference type="Proteomes" id="UP001478862">
    <property type="component" value="Unassembled WGS sequence"/>
</dbReference>
<proteinExistence type="predicted"/>
<sequence>MNGDAIVWIVLLLSIVICDYLAAYLYKNKKIPIWASAIGMALLIPVIVGSFVFLGISYNNSVELEPGDTGEGIAFAGGFMVLILAFNAIIMFVIGVILNIYTFAKNKQNT</sequence>